<dbReference type="EMBL" id="REGN01012957">
    <property type="protein sequence ID" value="RMZ94572.1"/>
    <property type="molecule type" value="Genomic_DNA"/>
</dbReference>
<dbReference type="Proteomes" id="UP000276133">
    <property type="component" value="Unassembled WGS sequence"/>
</dbReference>
<protein>
    <submittedName>
        <fullName evidence="1">Uncharacterized protein</fullName>
    </submittedName>
</protein>
<organism evidence="1 2">
    <name type="scientific">Brachionus plicatilis</name>
    <name type="common">Marine rotifer</name>
    <name type="synonym">Brachionus muelleri</name>
    <dbReference type="NCBI Taxonomy" id="10195"/>
    <lineage>
        <taxon>Eukaryota</taxon>
        <taxon>Metazoa</taxon>
        <taxon>Spiralia</taxon>
        <taxon>Gnathifera</taxon>
        <taxon>Rotifera</taxon>
        <taxon>Eurotatoria</taxon>
        <taxon>Monogononta</taxon>
        <taxon>Pseudotrocha</taxon>
        <taxon>Ploima</taxon>
        <taxon>Brachionidae</taxon>
        <taxon>Brachionus</taxon>
    </lineage>
</organism>
<evidence type="ECO:0000313" key="2">
    <source>
        <dbReference type="Proteomes" id="UP000276133"/>
    </source>
</evidence>
<comment type="caution">
    <text evidence="1">The sequence shown here is derived from an EMBL/GenBank/DDBJ whole genome shotgun (WGS) entry which is preliminary data.</text>
</comment>
<gene>
    <name evidence="1" type="ORF">BpHYR1_004612</name>
</gene>
<sequence>MQIILKDRLDFKLSPILRDDLVKIYFASKLLSDIPLMNKQNIRLFLNSESILIIFGPSKLSTS</sequence>
<evidence type="ECO:0000313" key="1">
    <source>
        <dbReference type="EMBL" id="RMZ94572.1"/>
    </source>
</evidence>
<name>A0A3M7P6A2_BRAPC</name>
<keyword evidence="2" id="KW-1185">Reference proteome</keyword>
<proteinExistence type="predicted"/>
<dbReference type="AlphaFoldDB" id="A0A3M7P6A2"/>
<accession>A0A3M7P6A2</accession>
<reference evidence="1 2" key="1">
    <citation type="journal article" date="2018" name="Sci. Rep.">
        <title>Genomic signatures of local adaptation to the degree of environmental predictability in rotifers.</title>
        <authorList>
            <person name="Franch-Gras L."/>
            <person name="Hahn C."/>
            <person name="Garcia-Roger E.M."/>
            <person name="Carmona M.J."/>
            <person name="Serra M."/>
            <person name="Gomez A."/>
        </authorList>
    </citation>
    <scope>NUCLEOTIDE SEQUENCE [LARGE SCALE GENOMIC DNA]</scope>
    <source>
        <strain evidence="1">HYR1</strain>
    </source>
</reference>